<feature type="compositionally biased region" description="Basic and acidic residues" evidence="10">
    <location>
        <begin position="158"/>
        <end position="167"/>
    </location>
</feature>
<dbReference type="InterPro" id="IPR000222">
    <property type="entry name" value="PP2C_BS"/>
</dbReference>
<feature type="compositionally biased region" description="Acidic residues" evidence="10">
    <location>
        <begin position="375"/>
        <end position="388"/>
    </location>
</feature>
<gene>
    <name evidence="12" type="ORF">AMK59_5508</name>
</gene>
<dbReference type="Proteomes" id="UP000051574">
    <property type="component" value="Unassembled WGS sequence"/>
</dbReference>
<evidence type="ECO:0000259" key="11">
    <source>
        <dbReference type="PROSITE" id="PS51746"/>
    </source>
</evidence>
<dbReference type="OrthoDB" id="10264738at2759"/>
<keyword evidence="8" id="KW-0464">Manganese</keyword>
<dbReference type="Pfam" id="PF00481">
    <property type="entry name" value="PP2C"/>
    <property type="match status" value="2"/>
</dbReference>
<dbReference type="InterPro" id="IPR015655">
    <property type="entry name" value="PP2C"/>
</dbReference>
<dbReference type="GO" id="GO:0004722">
    <property type="term" value="F:protein serine/threonine phosphatase activity"/>
    <property type="evidence" value="ECO:0007669"/>
    <property type="project" value="UniProtKB-EC"/>
</dbReference>
<dbReference type="CDD" id="cd00143">
    <property type="entry name" value="PP2Cc"/>
    <property type="match status" value="1"/>
</dbReference>
<evidence type="ECO:0000256" key="3">
    <source>
        <dbReference type="ARBA" id="ARBA00013081"/>
    </source>
</evidence>
<feature type="compositionally biased region" description="Low complexity" evidence="10">
    <location>
        <begin position="270"/>
        <end position="281"/>
    </location>
</feature>
<organism evidence="12 13">
    <name type="scientific">Oryctes borbonicus</name>
    <dbReference type="NCBI Taxonomy" id="1629725"/>
    <lineage>
        <taxon>Eukaryota</taxon>
        <taxon>Metazoa</taxon>
        <taxon>Ecdysozoa</taxon>
        <taxon>Arthropoda</taxon>
        <taxon>Hexapoda</taxon>
        <taxon>Insecta</taxon>
        <taxon>Pterygota</taxon>
        <taxon>Neoptera</taxon>
        <taxon>Endopterygota</taxon>
        <taxon>Coleoptera</taxon>
        <taxon>Polyphaga</taxon>
        <taxon>Scarabaeiformia</taxon>
        <taxon>Scarabaeidae</taxon>
        <taxon>Dynastinae</taxon>
        <taxon>Oryctes</taxon>
    </lineage>
</organism>
<evidence type="ECO:0000256" key="6">
    <source>
        <dbReference type="ARBA" id="ARBA00022842"/>
    </source>
</evidence>
<feature type="region of interest" description="Disordered" evidence="10">
    <location>
        <begin position="158"/>
        <end position="390"/>
    </location>
</feature>
<feature type="compositionally biased region" description="Basic and acidic residues" evidence="10">
    <location>
        <begin position="9"/>
        <end position="20"/>
    </location>
</feature>
<dbReference type="Gene3D" id="3.60.40.10">
    <property type="entry name" value="PPM-type phosphatase domain"/>
    <property type="match status" value="2"/>
</dbReference>
<feature type="compositionally biased region" description="Low complexity" evidence="10">
    <location>
        <begin position="189"/>
        <end position="201"/>
    </location>
</feature>
<reference evidence="12 13" key="1">
    <citation type="submission" date="2015-09" db="EMBL/GenBank/DDBJ databases">
        <title>Draft genome of the scarab beetle Oryctes borbonicus.</title>
        <authorList>
            <person name="Meyer J.M."/>
            <person name="Markov G.V."/>
            <person name="Baskaran P."/>
            <person name="Herrmann M."/>
            <person name="Sommer R.J."/>
            <person name="Roedelsperger C."/>
        </authorList>
    </citation>
    <scope>NUCLEOTIDE SEQUENCE [LARGE SCALE GENOMIC DNA]</scope>
    <source>
        <strain evidence="12">OB123</strain>
        <tissue evidence="12">Whole animal</tissue>
    </source>
</reference>
<name>A0A0T6B3M5_9SCAR</name>
<keyword evidence="13" id="KW-1185">Reference proteome</keyword>
<dbReference type="AlphaFoldDB" id="A0A0T6B3M5"/>
<evidence type="ECO:0000256" key="2">
    <source>
        <dbReference type="ARBA" id="ARBA00006702"/>
    </source>
</evidence>
<dbReference type="EC" id="3.1.3.16" evidence="3"/>
<dbReference type="PROSITE" id="PS51746">
    <property type="entry name" value="PPM_2"/>
    <property type="match status" value="1"/>
</dbReference>
<evidence type="ECO:0000313" key="12">
    <source>
        <dbReference type="EMBL" id="KRT81960.1"/>
    </source>
</evidence>
<evidence type="ECO:0000256" key="5">
    <source>
        <dbReference type="ARBA" id="ARBA00022801"/>
    </source>
</evidence>
<accession>A0A0T6B3M5</accession>
<sequence>MGMYLSKPNTEKHLSDDSNEKLNCGTSSMQGWRNSQEDAHNCIIDFDKDTSYFAVYDGHGGKVVSLYCAQELPNFLKELDSYKSGNIEKALEEAFLQFDASLLTKETITKLVKLRCAAYKDSSGSDCEEENVDSLYKEAMMPIEELVEKYKKGEIYKTKTENTKEDPPSSSKGSSASSTSNIKPESSEDAVSTSSSTNKVTNTKEDDPIQQTPDCSESKEVSNSSPKDDNNIDLPDSSGAAQEVCTPSNNIANEKITTQNGEIESTQNCESSSKSEVSSSSTTPHENGEVPVKKGKGKAVTKTKGVVPKSPSVQRPKRKTNQGEFGQIPLDCSDDESEDEKDETFEGPDEDTTMDDSSEDEEYDEVSSSPRDSEDTSTEDEEDEEEEDAKFRMARKLLAANRIKGPAVDCGTTAVVALLRGNELYVANAGDSRCVVCRNGEAIEMSIDHKPNDELEFERIKKAGSWISSDARVDGGLNLSRAIGDHGYKKQKDLSQREQAVTALPDVKTLTIDPSQDEFIVLACDGIWNVLSSQETVDFIRTRIQKGQEKMSVICEELFDHCLAPDRDFSTDKGCDNMTAVIVQFKSAKSRKKPLSDSDAEESQCKKNKLDEEEVAA</sequence>
<keyword evidence="5 9" id="KW-0378">Hydrolase</keyword>
<dbReference type="PROSITE" id="PS01032">
    <property type="entry name" value="PPM_1"/>
    <property type="match status" value="1"/>
</dbReference>
<dbReference type="PANTHER" id="PTHR13832">
    <property type="entry name" value="PROTEIN PHOSPHATASE 2C"/>
    <property type="match status" value="1"/>
</dbReference>
<keyword evidence="7 9" id="KW-0904">Protein phosphatase</keyword>
<comment type="cofactor">
    <cofactor evidence="1">
        <name>Mn(2+)</name>
        <dbReference type="ChEBI" id="CHEBI:29035"/>
    </cofactor>
</comment>
<keyword evidence="4" id="KW-0479">Metal-binding</keyword>
<proteinExistence type="inferred from homology"/>
<dbReference type="InterPro" id="IPR001932">
    <property type="entry name" value="PPM-type_phosphatase-like_dom"/>
</dbReference>
<evidence type="ECO:0000256" key="1">
    <source>
        <dbReference type="ARBA" id="ARBA00001936"/>
    </source>
</evidence>
<evidence type="ECO:0000313" key="13">
    <source>
        <dbReference type="Proteomes" id="UP000051574"/>
    </source>
</evidence>
<feature type="compositionally biased region" description="Low complexity" evidence="10">
    <location>
        <begin position="169"/>
        <end position="180"/>
    </location>
</feature>
<dbReference type="SMART" id="SM00332">
    <property type="entry name" value="PP2Cc"/>
    <property type="match status" value="1"/>
</dbReference>
<dbReference type="PANTHER" id="PTHR13832:SF803">
    <property type="entry name" value="PROTEIN PHOSPHATASE 1G"/>
    <property type="match status" value="1"/>
</dbReference>
<feature type="region of interest" description="Disordered" evidence="10">
    <location>
        <begin position="588"/>
        <end position="617"/>
    </location>
</feature>
<comment type="caution">
    <text evidence="12">The sequence shown here is derived from an EMBL/GenBank/DDBJ whole genome shotgun (WGS) entry which is preliminary data.</text>
</comment>
<protein>
    <recommendedName>
        <fullName evidence="3">protein-serine/threonine phosphatase</fullName>
        <ecNumber evidence="3">3.1.3.16</ecNumber>
    </recommendedName>
</protein>
<evidence type="ECO:0000256" key="4">
    <source>
        <dbReference type="ARBA" id="ARBA00022723"/>
    </source>
</evidence>
<dbReference type="EMBL" id="LJIG01015985">
    <property type="protein sequence ID" value="KRT81960.1"/>
    <property type="molecule type" value="Genomic_DNA"/>
</dbReference>
<feature type="compositionally biased region" description="Acidic residues" evidence="10">
    <location>
        <begin position="332"/>
        <end position="365"/>
    </location>
</feature>
<evidence type="ECO:0000256" key="8">
    <source>
        <dbReference type="ARBA" id="ARBA00023211"/>
    </source>
</evidence>
<dbReference type="SUPFAM" id="SSF81606">
    <property type="entry name" value="PP2C-like"/>
    <property type="match status" value="2"/>
</dbReference>
<feature type="region of interest" description="Disordered" evidence="10">
    <location>
        <begin position="1"/>
        <end position="20"/>
    </location>
</feature>
<evidence type="ECO:0000256" key="7">
    <source>
        <dbReference type="ARBA" id="ARBA00022912"/>
    </source>
</evidence>
<dbReference type="GO" id="GO:0046872">
    <property type="term" value="F:metal ion binding"/>
    <property type="evidence" value="ECO:0007669"/>
    <property type="project" value="UniProtKB-KW"/>
</dbReference>
<evidence type="ECO:0000256" key="10">
    <source>
        <dbReference type="SAM" id="MobiDB-lite"/>
    </source>
</evidence>
<evidence type="ECO:0000256" key="9">
    <source>
        <dbReference type="RuleBase" id="RU003465"/>
    </source>
</evidence>
<feature type="domain" description="PPM-type phosphatase" evidence="11">
    <location>
        <begin position="23"/>
        <end position="585"/>
    </location>
</feature>
<feature type="compositionally biased region" description="Polar residues" evidence="10">
    <location>
        <begin position="245"/>
        <end position="269"/>
    </location>
</feature>
<feature type="compositionally biased region" description="Basic and acidic residues" evidence="10">
    <location>
        <begin position="216"/>
        <end position="230"/>
    </location>
</feature>
<comment type="similarity">
    <text evidence="2 9">Belongs to the PP2C family.</text>
</comment>
<dbReference type="InterPro" id="IPR036457">
    <property type="entry name" value="PPM-type-like_dom_sf"/>
</dbReference>
<keyword evidence="6" id="KW-0460">Magnesium</keyword>